<sequence length="89" mass="9779">MFLDAVASDGSKPVQMKRHKSSRLWICYVDLEESLGFESSGVESQTEGGIKVATNHEAIELPDESDLEDDERVEIAQNVVHSTIFGGLV</sequence>
<organism evidence="1 2">
    <name type="scientific">Camellia lanceoleosa</name>
    <dbReference type="NCBI Taxonomy" id="1840588"/>
    <lineage>
        <taxon>Eukaryota</taxon>
        <taxon>Viridiplantae</taxon>
        <taxon>Streptophyta</taxon>
        <taxon>Embryophyta</taxon>
        <taxon>Tracheophyta</taxon>
        <taxon>Spermatophyta</taxon>
        <taxon>Magnoliopsida</taxon>
        <taxon>eudicotyledons</taxon>
        <taxon>Gunneridae</taxon>
        <taxon>Pentapetalae</taxon>
        <taxon>asterids</taxon>
        <taxon>Ericales</taxon>
        <taxon>Theaceae</taxon>
        <taxon>Camellia</taxon>
    </lineage>
</organism>
<comment type="caution">
    <text evidence="1">The sequence shown here is derived from an EMBL/GenBank/DDBJ whole genome shotgun (WGS) entry which is preliminary data.</text>
</comment>
<gene>
    <name evidence="1" type="ORF">LOK49_LG09G00607</name>
</gene>
<dbReference type="Proteomes" id="UP001060215">
    <property type="component" value="Chromosome 8"/>
</dbReference>
<proteinExistence type="predicted"/>
<reference evidence="1 2" key="1">
    <citation type="journal article" date="2022" name="Plant J.">
        <title>Chromosome-level genome of Camellia lanceoleosa provides a valuable resource for understanding genome evolution and self-incompatibility.</title>
        <authorList>
            <person name="Gong W."/>
            <person name="Xiao S."/>
            <person name="Wang L."/>
            <person name="Liao Z."/>
            <person name="Chang Y."/>
            <person name="Mo W."/>
            <person name="Hu G."/>
            <person name="Li W."/>
            <person name="Zhao G."/>
            <person name="Zhu H."/>
            <person name="Hu X."/>
            <person name="Ji K."/>
            <person name="Xiang X."/>
            <person name="Song Q."/>
            <person name="Yuan D."/>
            <person name="Jin S."/>
            <person name="Zhang L."/>
        </authorList>
    </citation>
    <scope>NUCLEOTIDE SEQUENCE [LARGE SCALE GENOMIC DNA]</scope>
    <source>
        <strain evidence="1">SQ_2022a</strain>
    </source>
</reference>
<evidence type="ECO:0000313" key="1">
    <source>
        <dbReference type="EMBL" id="KAI8000842.1"/>
    </source>
</evidence>
<evidence type="ECO:0000313" key="2">
    <source>
        <dbReference type="Proteomes" id="UP001060215"/>
    </source>
</evidence>
<name>A0ACC0GI55_9ERIC</name>
<dbReference type="EMBL" id="CM045765">
    <property type="protein sequence ID" value="KAI8000842.1"/>
    <property type="molecule type" value="Genomic_DNA"/>
</dbReference>
<accession>A0ACC0GI55</accession>
<keyword evidence="2" id="KW-1185">Reference proteome</keyword>
<protein>
    <submittedName>
        <fullName evidence="1">Uncharacterized protein</fullName>
    </submittedName>
</protein>